<comment type="caution">
    <text evidence="7">The sequence shown here is derived from an EMBL/GenBank/DDBJ whole genome shotgun (WGS) entry which is preliminary data.</text>
</comment>
<keyword evidence="5" id="KW-0560">Oxidoreductase</keyword>
<evidence type="ECO:0000256" key="4">
    <source>
        <dbReference type="ARBA" id="ARBA00022827"/>
    </source>
</evidence>
<dbReference type="Proteomes" id="UP000193986">
    <property type="component" value="Unassembled WGS sequence"/>
</dbReference>
<dbReference type="PANTHER" id="PTHR10961:SF15">
    <property type="entry name" value="FAD DEPENDENT OXIDOREDUCTASE DOMAIN-CONTAINING PROTEIN"/>
    <property type="match status" value="1"/>
</dbReference>
<protein>
    <submittedName>
        <fullName evidence="7">FAD dependent oxidoreductase</fullName>
    </submittedName>
</protein>
<evidence type="ECO:0000256" key="2">
    <source>
        <dbReference type="ARBA" id="ARBA00010989"/>
    </source>
</evidence>
<dbReference type="SUPFAM" id="SSF54373">
    <property type="entry name" value="FAD-linked reductases, C-terminal domain"/>
    <property type="match status" value="1"/>
</dbReference>
<keyword evidence="8" id="KW-1185">Reference proteome</keyword>
<dbReference type="SUPFAM" id="SSF51905">
    <property type="entry name" value="FAD/NAD(P)-binding domain"/>
    <property type="match status" value="1"/>
</dbReference>
<comment type="cofactor">
    <cofactor evidence="1">
        <name>FAD</name>
        <dbReference type="ChEBI" id="CHEBI:57692"/>
    </cofactor>
</comment>
<keyword evidence="4" id="KW-0274">FAD</keyword>
<evidence type="ECO:0000313" key="8">
    <source>
        <dbReference type="Proteomes" id="UP000193986"/>
    </source>
</evidence>
<dbReference type="OrthoDB" id="2219495at2759"/>
<dbReference type="InterPro" id="IPR036188">
    <property type="entry name" value="FAD/NAD-bd_sf"/>
</dbReference>
<evidence type="ECO:0000256" key="3">
    <source>
        <dbReference type="ARBA" id="ARBA00022630"/>
    </source>
</evidence>
<dbReference type="STRING" id="71784.A0A1Y2AQD7"/>
<evidence type="ECO:0000259" key="6">
    <source>
        <dbReference type="Pfam" id="PF01266"/>
    </source>
</evidence>
<dbReference type="InParanoid" id="A0A1Y2AQD7"/>
<gene>
    <name evidence="7" type="ORF">BCR39DRAFT_590443</name>
</gene>
<dbReference type="Pfam" id="PF01266">
    <property type="entry name" value="DAO"/>
    <property type="match status" value="1"/>
</dbReference>
<evidence type="ECO:0000256" key="1">
    <source>
        <dbReference type="ARBA" id="ARBA00001974"/>
    </source>
</evidence>
<feature type="domain" description="FAD dependent oxidoreductase" evidence="6">
    <location>
        <begin position="7"/>
        <end position="440"/>
    </location>
</feature>
<evidence type="ECO:0000313" key="7">
    <source>
        <dbReference type="EMBL" id="ORY24761.1"/>
    </source>
</evidence>
<accession>A0A1Y2AQD7</accession>
<evidence type="ECO:0000256" key="5">
    <source>
        <dbReference type="ARBA" id="ARBA00023002"/>
    </source>
</evidence>
<dbReference type="Gene3D" id="3.50.50.60">
    <property type="entry name" value="FAD/NAD(P)-binding domain"/>
    <property type="match status" value="1"/>
</dbReference>
<reference evidence="7 8" key="1">
    <citation type="submission" date="2016-07" db="EMBL/GenBank/DDBJ databases">
        <title>Pervasive Adenine N6-methylation of Active Genes in Fungi.</title>
        <authorList>
            <consortium name="DOE Joint Genome Institute"/>
            <person name="Mondo S.J."/>
            <person name="Dannebaum R.O."/>
            <person name="Kuo R.C."/>
            <person name="Labutti K."/>
            <person name="Haridas S."/>
            <person name="Kuo A."/>
            <person name="Salamov A."/>
            <person name="Ahrendt S.R."/>
            <person name="Lipzen A."/>
            <person name="Sullivan W."/>
            <person name="Andreopoulos W.B."/>
            <person name="Clum A."/>
            <person name="Lindquist E."/>
            <person name="Daum C."/>
            <person name="Ramamoorthy G.K."/>
            <person name="Gryganskyi A."/>
            <person name="Culley D."/>
            <person name="Magnuson J.K."/>
            <person name="James T.Y."/>
            <person name="O'Malley M.A."/>
            <person name="Stajich J.E."/>
            <person name="Spatafora J.W."/>
            <person name="Visel A."/>
            <person name="Grigoriev I.V."/>
        </authorList>
    </citation>
    <scope>NUCLEOTIDE SEQUENCE [LARGE SCALE GENOMIC DNA]</scope>
    <source>
        <strain evidence="7 8">68-887.2</strain>
    </source>
</reference>
<keyword evidence="3" id="KW-0285">Flavoprotein</keyword>
<dbReference type="AlphaFoldDB" id="A0A1Y2AQD7"/>
<dbReference type="InterPro" id="IPR045170">
    <property type="entry name" value="MTOX"/>
</dbReference>
<dbReference type="Gene3D" id="3.30.9.10">
    <property type="entry name" value="D-Amino Acid Oxidase, subunit A, domain 2"/>
    <property type="match status" value="1"/>
</dbReference>
<name>A0A1Y2AQD7_9TREE</name>
<dbReference type="InterPro" id="IPR006076">
    <property type="entry name" value="FAD-dep_OxRdtase"/>
</dbReference>
<dbReference type="EMBL" id="MCFC01000064">
    <property type="protein sequence ID" value="ORY24761.1"/>
    <property type="molecule type" value="Genomic_DNA"/>
</dbReference>
<organism evidence="7 8">
    <name type="scientific">Naematelia encephala</name>
    <dbReference type="NCBI Taxonomy" id="71784"/>
    <lineage>
        <taxon>Eukaryota</taxon>
        <taxon>Fungi</taxon>
        <taxon>Dikarya</taxon>
        <taxon>Basidiomycota</taxon>
        <taxon>Agaricomycotina</taxon>
        <taxon>Tremellomycetes</taxon>
        <taxon>Tremellales</taxon>
        <taxon>Naemateliaceae</taxon>
        <taxon>Naematelia</taxon>
    </lineage>
</organism>
<dbReference type="PANTHER" id="PTHR10961">
    <property type="entry name" value="PEROXISOMAL SARCOSINE OXIDASE"/>
    <property type="match status" value="1"/>
</dbReference>
<dbReference type="GO" id="GO:0008115">
    <property type="term" value="F:sarcosine oxidase activity"/>
    <property type="evidence" value="ECO:0007669"/>
    <property type="project" value="TreeGrafter"/>
</dbReference>
<dbReference type="GO" id="GO:0050660">
    <property type="term" value="F:flavin adenine dinucleotide binding"/>
    <property type="evidence" value="ECO:0007669"/>
    <property type="project" value="InterPro"/>
</dbReference>
<proteinExistence type="inferred from homology"/>
<comment type="similarity">
    <text evidence="2">Belongs to the MSOX/MTOX family.</text>
</comment>
<sequence>MTTPDKKIAIVGAGVFGLSTALHLARSGYKSVTVFDYQPYDVNAYNPSEGCDSASSDVNKIYRCSYGDETEYQDLAFSGRPIWKAWNEEIAATPADQLPKGLTPDTKLFLECGMLRVANGESLSAYDQECLDYLEKAGLRHHQHVLKNKEDMDRLETIGKEQNAAWVTRAHVLDNLRHQDGKVLDGFIDSSAGVTYADKSCAWARHLCEKAGVKFVLGPEKGKFDDFIVEGEGENKVVKGLKTVDGLEHSADVVIIAGGGWTPSLVPEVEGILETTAGSVCTVQIPEDRKDLWDKFSPDNFPAWAYGLTGHNSPEFGGFYGFPRTPDGKLKMGYRGRKWTNYQTNPKTGKRQSVPKTKYTADKAVNLPKKAITLLKQVIGQIFPELTDIGITDTRMCWYTDSLDNSFIIDYVPGYSDSLFVASGGSGHGFKFLPVLGKHVKNQLEHKPDQFTPLWKWRTDTPGAHANGLEEGEKGGRNLADLEFAEQSDWVWAKPGAIKIGGEVGEKEDIEKIDGVQSVANGLEKASISA</sequence>